<evidence type="ECO:0000256" key="6">
    <source>
        <dbReference type="SAM" id="Phobius"/>
    </source>
</evidence>
<feature type="transmembrane region" description="Helical" evidence="6">
    <location>
        <begin position="334"/>
        <end position="357"/>
    </location>
</feature>
<feature type="transmembrane region" description="Helical" evidence="6">
    <location>
        <begin position="364"/>
        <end position="384"/>
    </location>
</feature>
<feature type="transmembrane region" description="Helical" evidence="6">
    <location>
        <begin position="6"/>
        <end position="30"/>
    </location>
</feature>
<evidence type="ECO:0000256" key="5">
    <source>
        <dbReference type="ARBA" id="ARBA00023136"/>
    </source>
</evidence>
<dbReference type="InterPro" id="IPR050833">
    <property type="entry name" value="Poly_Biosynth_Transport"/>
</dbReference>
<keyword evidence="8" id="KW-1185">Reference proteome</keyword>
<gene>
    <name evidence="7" type="ORF">GCM10023187_25010</name>
</gene>
<feature type="transmembrane region" description="Helical" evidence="6">
    <location>
        <begin position="83"/>
        <end position="104"/>
    </location>
</feature>
<keyword evidence="4 6" id="KW-1133">Transmembrane helix</keyword>
<dbReference type="RefSeq" id="WP_345267552.1">
    <property type="nucleotide sequence ID" value="NZ_BAABHB010000004.1"/>
</dbReference>
<comment type="caution">
    <text evidence="7">The sequence shown here is derived from an EMBL/GenBank/DDBJ whole genome shotgun (WGS) entry which is preliminary data.</text>
</comment>
<proteinExistence type="predicted"/>
<feature type="transmembrane region" description="Helical" evidence="6">
    <location>
        <begin position="150"/>
        <end position="170"/>
    </location>
</feature>
<feature type="transmembrane region" description="Helical" evidence="6">
    <location>
        <begin position="446"/>
        <end position="464"/>
    </location>
</feature>
<name>A0ABP8KG79_9BACT</name>
<evidence type="ECO:0000313" key="7">
    <source>
        <dbReference type="EMBL" id="GAA4406020.1"/>
    </source>
</evidence>
<protein>
    <recommendedName>
        <fullName evidence="9">Membrane protein involved in the export of O-antigen and teichoic acid</fullName>
    </recommendedName>
</protein>
<comment type="subcellular location">
    <subcellularLocation>
        <location evidence="1">Cell membrane</location>
        <topology evidence="1">Multi-pass membrane protein</topology>
    </subcellularLocation>
</comment>
<feature type="transmembrane region" description="Helical" evidence="6">
    <location>
        <begin position="176"/>
        <end position="196"/>
    </location>
</feature>
<dbReference type="EMBL" id="BAABHB010000004">
    <property type="protein sequence ID" value="GAA4406020.1"/>
    <property type="molecule type" value="Genomic_DNA"/>
</dbReference>
<keyword evidence="2" id="KW-1003">Cell membrane</keyword>
<feature type="transmembrane region" description="Helical" evidence="6">
    <location>
        <begin position="261"/>
        <end position="282"/>
    </location>
</feature>
<evidence type="ECO:0000256" key="3">
    <source>
        <dbReference type="ARBA" id="ARBA00022692"/>
    </source>
</evidence>
<evidence type="ECO:0000256" key="2">
    <source>
        <dbReference type="ARBA" id="ARBA00022475"/>
    </source>
</evidence>
<sequence length="497" mass="56166">MLKSYFTNSIWVLGGNLIAKLLNLLTLSALGRILNPKWFGVYNLAYSYAESLSQMADLGTSIVVQRSFANATPQESIKLSARFFGGGLIILGFYCLAFSVYLFHKKYYSPLYLKEYWSVYSIYILFISLGSRLSQFALIPIMGLKDFKAFSIRNVLCTFVVSIFVSLGALKFELLGSLQALLLATVLNVVITFLVFSRIAKKFSIRFSLMKSIHAIPEVLREGFILYSGSTFGGSLYSLVCLSLITQYIKVEEYNFVRIGLSIGSFVNVFVAATQPVTFSFLSESASHVDHEKLKSFKVRVLFSIIVLIVMWLIAFNDLITTLLFGRIYMDSKVYVSIILVILLVQVINQFYTAFLVARGLANFIGFISVLCVGISIISAIVLIPYLGLLGYLISFSSGYIIGLGILFRKENQVENYKDKNRIKVVFISSFFMVFTTFALTYAIDYVSRFGVMVMFTLFWLWLFRKIALLDSEFSLMQNKFSEIKNKILSKGIVKKT</sequence>
<keyword evidence="3 6" id="KW-0812">Transmembrane</keyword>
<feature type="transmembrane region" description="Helical" evidence="6">
    <location>
        <begin position="224"/>
        <end position="249"/>
    </location>
</feature>
<evidence type="ECO:0000256" key="1">
    <source>
        <dbReference type="ARBA" id="ARBA00004651"/>
    </source>
</evidence>
<dbReference type="PANTHER" id="PTHR30250:SF11">
    <property type="entry name" value="O-ANTIGEN TRANSPORTER-RELATED"/>
    <property type="match status" value="1"/>
</dbReference>
<dbReference type="PANTHER" id="PTHR30250">
    <property type="entry name" value="PST FAMILY PREDICTED COLANIC ACID TRANSPORTER"/>
    <property type="match status" value="1"/>
</dbReference>
<dbReference type="Proteomes" id="UP001500936">
    <property type="component" value="Unassembled WGS sequence"/>
</dbReference>
<evidence type="ECO:0000256" key="4">
    <source>
        <dbReference type="ARBA" id="ARBA00022989"/>
    </source>
</evidence>
<organism evidence="7 8">
    <name type="scientific">Nibrella viscosa</name>
    <dbReference type="NCBI Taxonomy" id="1084524"/>
    <lineage>
        <taxon>Bacteria</taxon>
        <taxon>Pseudomonadati</taxon>
        <taxon>Bacteroidota</taxon>
        <taxon>Cytophagia</taxon>
        <taxon>Cytophagales</taxon>
        <taxon>Spirosomataceae</taxon>
        <taxon>Nibrella</taxon>
    </lineage>
</organism>
<feature type="transmembrane region" description="Helical" evidence="6">
    <location>
        <begin position="421"/>
        <end position="440"/>
    </location>
</feature>
<dbReference type="InterPro" id="IPR002797">
    <property type="entry name" value="Polysacc_synth"/>
</dbReference>
<feature type="transmembrane region" description="Helical" evidence="6">
    <location>
        <begin position="390"/>
        <end position="409"/>
    </location>
</feature>
<evidence type="ECO:0000313" key="8">
    <source>
        <dbReference type="Proteomes" id="UP001500936"/>
    </source>
</evidence>
<feature type="transmembrane region" description="Helical" evidence="6">
    <location>
        <begin position="116"/>
        <end position="138"/>
    </location>
</feature>
<feature type="transmembrane region" description="Helical" evidence="6">
    <location>
        <begin position="302"/>
        <end position="328"/>
    </location>
</feature>
<keyword evidence="5 6" id="KW-0472">Membrane</keyword>
<accession>A0ABP8KG79</accession>
<evidence type="ECO:0008006" key="9">
    <source>
        <dbReference type="Google" id="ProtNLM"/>
    </source>
</evidence>
<reference evidence="8" key="1">
    <citation type="journal article" date="2019" name="Int. J. Syst. Evol. Microbiol.">
        <title>The Global Catalogue of Microorganisms (GCM) 10K type strain sequencing project: providing services to taxonomists for standard genome sequencing and annotation.</title>
        <authorList>
            <consortium name="The Broad Institute Genomics Platform"/>
            <consortium name="The Broad Institute Genome Sequencing Center for Infectious Disease"/>
            <person name="Wu L."/>
            <person name="Ma J."/>
        </authorList>
    </citation>
    <scope>NUCLEOTIDE SEQUENCE [LARGE SCALE GENOMIC DNA]</scope>
    <source>
        <strain evidence="8">JCM 17925</strain>
    </source>
</reference>
<dbReference type="Pfam" id="PF01943">
    <property type="entry name" value="Polysacc_synt"/>
    <property type="match status" value="1"/>
</dbReference>